<evidence type="ECO:0000256" key="1">
    <source>
        <dbReference type="ARBA" id="ARBA00023012"/>
    </source>
</evidence>
<dbReference type="InterPro" id="IPR051315">
    <property type="entry name" value="Bact_Chemotaxis_CheA"/>
</dbReference>
<dbReference type="CDD" id="cd00088">
    <property type="entry name" value="HPT"/>
    <property type="match status" value="1"/>
</dbReference>
<dbReference type="PANTHER" id="PTHR43395:SF1">
    <property type="entry name" value="CHEMOTAXIS PROTEIN CHEA"/>
    <property type="match status" value="1"/>
</dbReference>
<feature type="domain" description="HPt" evidence="3">
    <location>
        <begin position="1"/>
        <end position="107"/>
    </location>
</feature>
<feature type="modified residue" description="Phosphohistidine" evidence="2">
    <location>
        <position position="46"/>
    </location>
</feature>
<proteinExistence type="predicted"/>
<comment type="caution">
    <text evidence="4">The sequence shown here is derived from an EMBL/GenBank/DDBJ whole genome shotgun (WGS) entry which is preliminary data.</text>
</comment>
<evidence type="ECO:0000313" key="4">
    <source>
        <dbReference type="EMBL" id="EFH10428.1"/>
    </source>
</evidence>
<gene>
    <name evidence="4" type="primary">cheA2</name>
    <name evidence="4" type="ORF">HMPREF0731_3352</name>
</gene>
<dbReference type="Gene3D" id="1.20.120.160">
    <property type="entry name" value="HPT domain"/>
    <property type="match status" value="1"/>
</dbReference>
<protein>
    <submittedName>
        <fullName evidence="4">Hpt domain protein</fullName>
        <ecNumber evidence="4">2.7.13.3</ecNumber>
    </submittedName>
</protein>
<dbReference type="RefSeq" id="WP_007002382.1">
    <property type="nucleotide sequence ID" value="NZ_GG770777.1"/>
</dbReference>
<dbReference type="SMART" id="SM00073">
    <property type="entry name" value="HPT"/>
    <property type="match status" value="1"/>
</dbReference>
<dbReference type="EC" id="2.7.13.3" evidence="4"/>
<dbReference type="PROSITE" id="PS50894">
    <property type="entry name" value="HPT"/>
    <property type="match status" value="1"/>
</dbReference>
<dbReference type="InterPro" id="IPR036641">
    <property type="entry name" value="HPT_dom_sf"/>
</dbReference>
<dbReference type="GO" id="GO:0004673">
    <property type="term" value="F:protein histidine kinase activity"/>
    <property type="evidence" value="ECO:0007669"/>
    <property type="project" value="UniProtKB-EC"/>
</dbReference>
<dbReference type="PANTHER" id="PTHR43395">
    <property type="entry name" value="SENSOR HISTIDINE KINASE CHEA"/>
    <property type="match status" value="1"/>
</dbReference>
<feature type="non-terminal residue" evidence="4">
    <location>
        <position position="124"/>
    </location>
</feature>
<dbReference type="Pfam" id="PF01627">
    <property type="entry name" value="Hpt"/>
    <property type="match status" value="1"/>
</dbReference>
<dbReference type="InterPro" id="IPR008207">
    <property type="entry name" value="Sig_transdc_His_kin_Hpt_dom"/>
</dbReference>
<sequence>MLEEDDALWGEFAAESEEHLDTIEALLASGAAPAAEQVNTLFRAFHSLKGMSDALGASGMKHVAHAAEDILGQARGGKLAVDATVAGALLAAVDGLRRQREAVLAAKRDLPAEPALLAQLQRIA</sequence>
<evidence type="ECO:0000259" key="3">
    <source>
        <dbReference type="PROSITE" id="PS50894"/>
    </source>
</evidence>
<evidence type="ECO:0000313" key="5">
    <source>
        <dbReference type="Proteomes" id="UP000005324"/>
    </source>
</evidence>
<dbReference type="EMBL" id="ADVL01000665">
    <property type="protein sequence ID" value="EFH10428.1"/>
    <property type="molecule type" value="Genomic_DNA"/>
</dbReference>
<keyword evidence="5" id="KW-1185">Reference proteome</keyword>
<dbReference type="Proteomes" id="UP000005324">
    <property type="component" value="Unassembled WGS sequence"/>
</dbReference>
<evidence type="ECO:0000256" key="2">
    <source>
        <dbReference type="PROSITE-ProRule" id="PRU00110"/>
    </source>
</evidence>
<keyword evidence="4" id="KW-0808">Transferase</keyword>
<dbReference type="SUPFAM" id="SSF47226">
    <property type="entry name" value="Histidine-containing phosphotransfer domain, HPT domain"/>
    <property type="match status" value="1"/>
</dbReference>
<dbReference type="HOGENOM" id="CLU_149094_0_0_5"/>
<keyword evidence="1" id="KW-0902">Two-component regulatory system</keyword>
<accession>D5RQJ0</accession>
<name>D5RQJ0_9PROT</name>
<keyword evidence="2" id="KW-0597">Phosphoprotein</keyword>
<reference evidence="4 5" key="1">
    <citation type="submission" date="2010-04" db="EMBL/GenBank/DDBJ databases">
        <authorList>
            <person name="Qin X."/>
            <person name="Bachman B."/>
            <person name="Battles P."/>
            <person name="Bell A."/>
            <person name="Bess C."/>
            <person name="Bickham C."/>
            <person name="Chaboub L."/>
            <person name="Chen D."/>
            <person name="Coyle M."/>
            <person name="Deiros D.R."/>
            <person name="Dinh H."/>
            <person name="Forbes L."/>
            <person name="Fowler G."/>
            <person name="Francisco L."/>
            <person name="Fu Q."/>
            <person name="Gubbala S."/>
            <person name="Hale W."/>
            <person name="Han Y."/>
            <person name="Hemphill L."/>
            <person name="Highlander S.K."/>
            <person name="Hirani K."/>
            <person name="Hogues M."/>
            <person name="Jackson L."/>
            <person name="Jakkamsetti A."/>
            <person name="Javaid M."/>
            <person name="Jiang H."/>
            <person name="Korchina V."/>
            <person name="Kovar C."/>
            <person name="Lara F."/>
            <person name="Lee S."/>
            <person name="Mata R."/>
            <person name="Mathew T."/>
            <person name="Moen C."/>
            <person name="Morales K."/>
            <person name="Munidasa M."/>
            <person name="Nazareth L."/>
            <person name="Ngo R."/>
            <person name="Nguyen L."/>
            <person name="Okwuonu G."/>
            <person name="Ongeri F."/>
            <person name="Patil S."/>
            <person name="Petrosino J."/>
            <person name="Pham C."/>
            <person name="Pham P."/>
            <person name="Pu L.-L."/>
            <person name="Puazo M."/>
            <person name="Raj R."/>
            <person name="Reid J."/>
            <person name="Rouhana J."/>
            <person name="Saada N."/>
            <person name="Shang Y."/>
            <person name="Simmons D."/>
            <person name="Thornton R."/>
            <person name="Warren J."/>
            <person name="Weissenberger G."/>
            <person name="Zhang J."/>
            <person name="Zhang L."/>
            <person name="Zhou C."/>
            <person name="Zhu D."/>
            <person name="Muzny D."/>
            <person name="Worley K."/>
            <person name="Gibbs R."/>
        </authorList>
    </citation>
    <scope>NUCLEOTIDE SEQUENCE [LARGE SCALE GENOMIC DNA]</scope>
    <source>
        <strain evidence="4 5">ATCC 49957</strain>
    </source>
</reference>
<dbReference type="GO" id="GO:0000160">
    <property type="term" value="P:phosphorelay signal transduction system"/>
    <property type="evidence" value="ECO:0007669"/>
    <property type="project" value="UniProtKB-KW"/>
</dbReference>
<dbReference type="AlphaFoldDB" id="D5RQJ0"/>
<organism evidence="4 5">
    <name type="scientific">Pseudoroseomonas cervicalis ATCC 49957</name>
    <dbReference type="NCBI Taxonomy" id="525371"/>
    <lineage>
        <taxon>Bacteria</taxon>
        <taxon>Pseudomonadati</taxon>
        <taxon>Pseudomonadota</taxon>
        <taxon>Alphaproteobacteria</taxon>
        <taxon>Acetobacterales</taxon>
        <taxon>Roseomonadaceae</taxon>
        <taxon>Roseomonas</taxon>
    </lineage>
</organism>